<dbReference type="Proteomes" id="UP000051155">
    <property type="component" value="Unassembled WGS sequence"/>
</dbReference>
<feature type="domain" description="IrrE N-terminal-like" evidence="1">
    <location>
        <begin position="12"/>
        <end position="58"/>
    </location>
</feature>
<dbReference type="InterPro" id="IPR010359">
    <property type="entry name" value="IrrE_HExxH"/>
</dbReference>
<reference evidence="2 3" key="1">
    <citation type="journal article" date="2015" name="Genome Announc.">
        <title>Expanding the biotechnology potential of lactobacilli through comparative genomics of 213 strains and associated genera.</title>
        <authorList>
            <person name="Sun Z."/>
            <person name="Harris H.M."/>
            <person name="McCann A."/>
            <person name="Guo C."/>
            <person name="Argimon S."/>
            <person name="Zhang W."/>
            <person name="Yang X."/>
            <person name="Jeffery I.B."/>
            <person name="Cooney J.C."/>
            <person name="Kagawa T.F."/>
            <person name="Liu W."/>
            <person name="Song Y."/>
            <person name="Salvetti E."/>
            <person name="Wrobel A."/>
            <person name="Rasinkangas P."/>
            <person name="Parkhill J."/>
            <person name="Rea M.C."/>
            <person name="O'Sullivan O."/>
            <person name="Ritari J."/>
            <person name="Douillard F.P."/>
            <person name="Paul Ross R."/>
            <person name="Yang R."/>
            <person name="Briner A.E."/>
            <person name="Felis G.E."/>
            <person name="de Vos W.M."/>
            <person name="Barrangou R."/>
            <person name="Klaenhammer T.R."/>
            <person name="Caufield P.W."/>
            <person name="Cui Y."/>
            <person name="Zhang H."/>
            <person name="O'Toole P.W."/>
        </authorList>
    </citation>
    <scope>NUCLEOTIDE SEQUENCE [LARGE SCALE GENOMIC DNA]</scope>
    <source>
        <strain evidence="2 3">DSM 19971</strain>
    </source>
</reference>
<evidence type="ECO:0000313" key="2">
    <source>
        <dbReference type="EMBL" id="KRL38681.1"/>
    </source>
</evidence>
<evidence type="ECO:0000313" key="3">
    <source>
        <dbReference type="Proteomes" id="UP000051155"/>
    </source>
</evidence>
<dbReference type="AlphaFoldDB" id="A0A0R1Q208"/>
<protein>
    <recommendedName>
        <fullName evidence="1">IrrE N-terminal-like domain-containing protein</fullName>
    </recommendedName>
</protein>
<dbReference type="STRING" id="1423812.FD20_GL001398"/>
<gene>
    <name evidence="2" type="ORF">FD20_GL001398</name>
</gene>
<keyword evidence="3" id="KW-1185">Reference proteome</keyword>
<dbReference type="EMBL" id="AZEG01000003">
    <property type="protein sequence ID" value="KRL38681.1"/>
    <property type="molecule type" value="Genomic_DNA"/>
</dbReference>
<name>A0A0R1Q208_9LACO</name>
<proteinExistence type="predicted"/>
<sequence>MNENWYNTDEIIFQLAHELGHILTGDRYDSALYQQTFNHHALIEYKANLGAIELLLPYYCENVSANSANSSDFINLFCIPSHLTEDVTKLMLLYYKKSQQTPH</sequence>
<accession>A0A0R1Q208</accession>
<comment type="caution">
    <text evidence="2">The sequence shown here is derived from an EMBL/GenBank/DDBJ whole genome shotgun (WGS) entry which is preliminary data.</text>
</comment>
<dbReference type="PATRIC" id="fig|1423812.3.peg.1487"/>
<organism evidence="2 3">
    <name type="scientific">Liquorilactobacillus uvarum DSM 19971</name>
    <dbReference type="NCBI Taxonomy" id="1423812"/>
    <lineage>
        <taxon>Bacteria</taxon>
        <taxon>Bacillati</taxon>
        <taxon>Bacillota</taxon>
        <taxon>Bacilli</taxon>
        <taxon>Lactobacillales</taxon>
        <taxon>Lactobacillaceae</taxon>
        <taxon>Liquorilactobacillus</taxon>
    </lineage>
</organism>
<evidence type="ECO:0000259" key="1">
    <source>
        <dbReference type="Pfam" id="PF06114"/>
    </source>
</evidence>
<dbReference type="Pfam" id="PF06114">
    <property type="entry name" value="Peptidase_M78"/>
    <property type="match status" value="1"/>
</dbReference>